<evidence type="ECO:0000313" key="5">
    <source>
        <dbReference type="Proteomes" id="UP001168528"/>
    </source>
</evidence>
<gene>
    <name evidence="4" type="ORF">Q0590_07990</name>
</gene>
<dbReference type="InterPro" id="IPR024618">
    <property type="entry name" value="DUF3857"/>
</dbReference>
<dbReference type="Gene3D" id="2.60.40.3140">
    <property type="match status" value="1"/>
</dbReference>
<evidence type="ECO:0000259" key="3">
    <source>
        <dbReference type="Pfam" id="PF12969"/>
    </source>
</evidence>
<feature type="domain" description="DUF3857" evidence="3">
    <location>
        <begin position="56"/>
        <end position="216"/>
    </location>
</feature>
<evidence type="ECO:0000256" key="1">
    <source>
        <dbReference type="SAM" id="SignalP"/>
    </source>
</evidence>
<keyword evidence="5" id="KW-1185">Reference proteome</keyword>
<feature type="chain" id="PRO_5046627547" evidence="1">
    <location>
        <begin position="22"/>
        <end position="637"/>
    </location>
</feature>
<organism evidence="4 5">
    <name type="scientific">Rhodocytophaga aerolata</name>
    <dbReference type="NCBI Taxonomy" id="455078"/>
    <lineage>
        <taxon>Bacteria</taxon>
        <taxon>Pseudomonadati</taxon>
        <taxon>Bacteroidota</taxon>
        <taxon>Cytophagia</taxon>
        <taxon>Cytophagales</taxon>
        <taxon>Rhodocytophagaceae</taxon>
        <taxon>Rhodocytophaga</taxon>
    </lineage>
</organism>
<dbReference type="InterPro" id="IPR002931">
    <property type="entry name" value="Transglutaminase-like"/>
</dbReference>
<feature type="domain" description="Transglutaminase-like" evidence="2">
    <location>
        <begin position="277"/>
        <end position="351"/>
    </location>
</feature>
<proteinExistence type="predicted"/>
<feature type="signal peptide" evidence="1">
    <location>
        <begin position="1"/>
        <end position="21"/>
    </location>
</feature>
<accession>A0ABT8R4M4</accession>
<dbReference type="Pfam" id="PF12969">
    <property type="entry name" value="DUF3857"/>
    <property type="match status" value="1"/>
</dbReference>
<keyword evidence="1" id="KW-0732">Signal</keyword>
<sequence>MFNIKSVSLLLFVCSYFRVMAGDGNYAVSSIPAKLLENAYAVQRMEEITFTVKSPGEATKKTRYAITILNEKGKKYAKAYVGYDKLVKVNNLQGSVYDAQGKLVSKLKKADTQDVSAVSDNSLFEDNRMKIAAFSYSEYPYTVEFEYETTSKNTLFYPVWTPQGAEHYAVEQSMFTVIMPKNLKLRYKEVNINQKVSLSSVENNTIYTWQIANLPVFEVEPLSAPATTLLPIVYTAPTDFEVEGYQGNMSSWQELGKWQHKLNEGRDVLPESVKQKLQQLTARETDKAKKVKKIYEYLQANTRYVSIQLGIGGWQSFEASLVADKGYGDCKALSNYTKAMLKSVGVESYFALIKAGDDEQDIATDFPTMQFNHVILCVPVQKDTIWLECTDQTKPFGYMGGFTGNRHALLITSEGGKLVKTPSYTAKDNLQHRKAEVVIAAHGDATAEITSVYTGQQQDMLSQMIYAYGPEEQKKMLYKSIKIPSYEINSFTYTHTKERVPAVSEKVVLNIRKCASKSGSRIFLTPNLLSAISYVPPVTENRRSAVVLPLSYIDTDTIRYHVPEGFHPEFLPETIHYKSAFGEYTASIVVDRGIILYIRKFTMNRGTYPAASYNELVEFRKKVAKADKTQIVLVNKS</sequence>
<evidence type="ECO:0000313" key="4">
    <source>
        <dbReference type="EMBL" id="MDO1446188.1"/>
    </source>
</evidence>
<dbReference type="RefSeq" id="WP_302036989.1">
    <property type="nucleotide sequence ID" value="NZ_JAUKPO010000003.1"/>
</dbReference>
<dbReference type="Gene3D" id="2.60.120.1130">
    <property type="match status" value="1"/>
</dbReference>
<dbReference type="Pfam" id="PF01841">
    <property type="entry name" value="Transglut_core"/>
    <property type="match status" value="1"/>
</dbReference>
<dbReference type="EMBL" id="JAUKPO010000003">
    <property type="protein sequence ID" value="MDO1446188.1"/>
    <property type="molecule type" value="Genomic_DNA"/>
</dbReference>
<protein>
    <submittedName>
        <fullName evidence="4">DUF3857 domain-containing protein</fullName>
    </submittedName>
</protein>
<dbReference type="Gene3D" id="3.10.620.30">
    <property type="match status" value="1"/>
</dbReference>
<dbReference type="SUPFAM" id="SSF54001">
    <property type="entry name" value="Cysteine proteinases"/>
    <property type="match status" value="1"/>
</dbReference>
<evidence type="ECO:0000259" key="2">
    <source>
        <dbReference type="Pfam" id="PF01841"/>
    </source>
</evidence>
<comment type="caution">
    <text evidence="4">The sequence shown here is derived from an EMBL/GenBank/DDBJ whole genome shotgun (WGS) entry which is preliminary data.</text>
</comment>
<dbReference type="Proteomes" id="UP001168528">
    <property type="component" value="Unassembled WGS sequence"/>
</dbReference>
<dbReference type="InterPro" id="IPR038765">
    <property type="entry name" value="Papain-like_cys_pep_sf"/>
</dbReference>
<reference evidence="4" key="1">
    <citation type="submission" date="2023-07" db="EMBL/GenBank/DDBJ databases">
        <title>The genome sequence of Rhodocytophaga aerolata KACC 12507.</title>
        <authorList>
            <person name="Zhang X."/>
        </authorList>
    </citation>
    <scope>NUCLEOTIDE SEQUENCE</scope>
    <source>
        <strain evidence="4">KACC 12507</strain>
    </source>
</reference>
<name>A0ABT8R4M4_9BACT</name>